<dbReference type="EMBL" id="UINC01001349">
    <property type="protein sequence ID" value="SUZ78359.1"/>
    <property type="molecule type" value="Genomic_DNA"/>
</dbReference>
<protein>
    <submittedName>
        <fullName evidence="1">Uncharacterized protein</fullName>
    </submittedName>
</protein>
<proteinExistence type="predicted"/>
<name>A0A381QIX2_9ZZZZ</name>
<reference evidence="1" key="1">
    <citation type="submission" date="2018-05" db="EMBL/GenBank/DDBJ databases">
        <authorList>
            <person name="Lanie J.A."/>
            <person name="Ng W.-L."/>
            <person name="Kazmierczak K.M."/>
            <person name="Andrzejewski T.M."/>
            <person name="Davidsen T.M."/>
            <person name="Wayne K.J."/>
            <person name="Tettelin H."/>
            <person name="Glass J.I."/>
            <person name="Rusch D."/>
            <person name="Podicherti R."/>
            <person name="Tsui H.-C.T."/>
            <person name="Winkler M.E."/>
        </authorList>
    </citation>
    <scope>NUCLEOTIDE SEQUENCE</scope>
</reference>
<accession>A0A381QIX2</accession>
<dbReference type="AlphaFoldDB" id="A0A381QIX2"/>
<organism evidence="1">
    <name type="scientific">marine metagenome</name>
    <dbReference type="NCBI Taxonomy" id="408172"/>
    <lineage>
        <taxon>unclassified sequences</taxon>
        <taxon>metagenomes</taxon>
        <taxon>ecological metagenomes</taxon>
    </lineage>
</organism>
<evidence type="ECO:0000313" key="1">
    <source>
        <dbReference type="EMBL" id="SUZ78359.1"/>
    </source>
</evidence>
<gene>
    <name evidence="1" type="ORF">METZ01_LOCUS31213</name>
</gene>
<sequence length="54" mass="5495">MEIVLSTIVLTAAVSCMEIGVIISDKLLSGSCGSTNSDGVYIGCSSGKNNCEHS</sequence>